<name>A0A562TGD3_CHIJA</name>
<evidence type="ECO:0000259" key="2">
    <source>
        <dbReference type="Pfam" id="PF13472"/>
    </source>
</evidence>
<feature type="domain" description="BD-FAE-like" evidence="3">
    <location>
        <begin position="42"/>
        <end position="150"/>
    </location>
</feature>
<accession>A0A562TGD3</accession>
<reference evidence="4 5" key="1">
    <citation type="journal article" date="2013" name="Stand. Genomic Sci.">
        <title>Genomic Encyclopedia of Type Strains, Phase I: The one thousand microbial genomes (KMG-I) project.</title>
        <authorList>
            <person name="Kyrpides N.C."/>
            <person name="Woyke T."/>
            <person name="Eisen J.A."/>
            <person name="Garrity G."/>
            <person name="Lilburn T.G."/>
            <person name="Beck B.J."/>
            <person name="Whitman W.B."/>
            <person name="Hugenholtz P."/>
            <person name="Klenk H.P."/>
        </authorList>
    </citation>
    <scope>NUCLEOTIDE SEQUENCE [LARGE SCALE GENOMIC DNA]</scope>
    <source>
        <strain evidence="4 5">DSM 13484</strain>
    </source>
</reference>
<organism evidence="4 5">
    <name type="scientific">Chitinophaga japonensis</name>
    <name type="common">Flexibacter japonensis</name>
    <dbReference type="NCBI Taxonomy" id="104662"/>
    <lineage>
        <taxon>Bacteria</taxon>
        <taxon>Pseudomonadati</taxon>
        <taxon>Bacteroidota</taxon>
        <taxon>Chitinophagia</taxon>
        <taxon>Chitinophagales</taxon>
        <taxon>Chitinophagaceae</taxon>
        <taxon>Chitinophaga</taxon>
    </lineage>
</organism>
<dbReference type="Gene3D" id="3.40.50.1820">
    <property type="entry name" value="alpha/beta hydrolase"/>
    <property type="match status" value="1"/>
</dbReference>
<dbReference type="RefSeq" id="WP_158642578.1">
    <property type="nucleotide sequence ID" value="NZ_BAAAFY010000001.1"/>
</dbReference>
<dbReference type="PANTHER" id="PTHR30383:SF5">
    <property type="entry name" value="SGNH HYDROLASE-TYPE ESTERASE DOMAIN-CONTAINING PROTEIN"/>
    <property type="match status" value="1"/>
</dbReference>
<evidence type="ECO:0000259" key="3">
    <source>
        <dbReference type="Pfam" id="PF20434"/>
    </source>
</evidence>
<feature type="signal peptide" evidence="1">
    <location>
        <begin position="1"/>
        <end position="23"/>
    </location>
</feature>
<proteinExistence type="predicted"/>
<gene>
    <name evidence="4" type="ORF">LX66_1781</name>
</gene>
<dbReference type="SUPFAM" id="SSF53474">
    <property type="entry name" value="alpha/beta-Hydrolases"/>
    <property type="match status" value="1"/>
</dbReference>
<dbReference type="Proteomes" id="UP000316778">
    <property type="component" value="Unassembled WGS sequence"/>
</dbReference>
<dbReference type="Pfam" id="PF20434">
    <property type="entry name" value="BD-FAE"/>
    <property type="match status" value="1"/>
</dbReference>
<evidence type="ECO:0000313" key="5">
    <source>
        <dbReference type="Proteomes" id="UP000316778"/>
    </source>
</evidence>
<dbReference type="SUPFAM" id="SSF52266">
    <property type="entry name" value="SGNH hydrolase"/>
    <property type="match status" value="1"/>
</dbReference>
<sequence length="500" mass="56366">MNKRKWYLSLAWALLWLPPGLYAQQPARTVYAVKDADTLWFDHYQPQGQANGISVLFVHGGGFTGGDPVNQAPFAEGLAKMGYNIFVIKYRLYLAGKSFGCNTVVPEKLKAIRLAVEDARDATAYLCQHAAELRVDTAKLFIAGSSAGAETVLNLVFNPFINKKRPAYQPFRYAGVMSFAGAVLDMNRIYDHAPVPLLLMHGTNDQLVPYATAAHHYCNAKDAGWVMMSGSYTLFADMQKKRWPITLYTYEGKGHEVSSYMFRKFREMDAFMQNAVQGKEQVPLHIVEKQEGMAGVLQYDTAYNNTYYRQKVSQYRLIPDAETGEIIFLGDSITDIAEWADLFKSSKMKNMGISGDKTFGVLARLQEVIRRKPAKVFIMIGINDIAAGVPDSVIEANYAAIIKRLKAALPQTRLYIQSLLPTNDTFTEFPRHQHKEAHIQAVNSFLQQLAKEQQCTYVDLHRAMLDGEGRLDRQYTNDGLHLTAEGYLLWKKILADKKLL</sequence>
<dbReference type="EMBL" id="VLLG01000002">
    <property type="protein sequence ID" value="TWI92393.1"/>
    <property type="molecule type" value="Genomic_DNA"/>
</dbReference>
<dbReference type="GO" id="GO:0004622">
    <property type="term" value="F:phosphatidylcholine lysophospholipase activity"/>
    <property type="evidence" value="ECO:0007669"/>
    <property type="project" value="TreeGrafter"/>
</dbReference>
<keyword evidence="1" id="KW-0732">Signal</keyword>
<dbReference type="AlphaFoldDB" id="A0A562TGD3"/>
<dbReference type="InterPro" id="IPR013830">
    <property type="entry name" value="SGNH_hydro"/>
</dbReference>
<dbReference type="Pfam" id="PF13472">
    <property type="entry name" value="Lipase_GDSL_2"/>
    <property type="match status" value="1"/>
</dbReference>
<comment type="caution">
    <text evidence="4">The sequence shown here is derived from an EMBL/GenBank/DDBJ whole genome shotgun (WGS) entry which is preliminary data.</text>
</comment>
<dbReference type="PANTHER" id="PTHR30383">
    <property type="entry name" value="THIOESTERASE 1/PROTEASE 1/LYSOPHOSPHOLIPASE L1"/>
    <property type="match status" value="1"/>
</dbReference>
<evidence type="ECO:0000256" key="1">
    <source>
        <dbReference type="SAM" id="SignalP"/>
    </source>
</evidence>
<dbReference type="InterPro" id="IPR036514">
    <property type="entry name" value="SGNH_hydro_sf"/>
</dbReference>
<feature type="domain" description="SGNH hydrolase-type esterase" evidence="2">
    <location>
        <begin position="328"/>
        <end position="487"/>
    </location>
</feature>
<dbReference type="InterPro" id="IPR051532">
    <property type="entry name" value="Ester_Hydrolysis_Enzymes"/>
</dbReference>
<dbReference type="Gene3D" id="3.40.50.1110">
    <property type="entry name" value="SGNH hydrolase"/>
    <property type="match status" value="1"/>
</dbReference>
<dbReference type="OrthoDB" id="9803990at2"/>
<dbReference type="InterPro" id="IPR049492">
    <property type="entry name" value="BD-FAE-like_dom"/>
</dbReference>
<keyword evidence="5" id="KW-1185">Reference proteome</keyword>
<feature type="chain" id="PRO_5022146064" evidence="1">
    <location>
        <begin position="24"/>
        <end position="500"/>
    </location>
</feature>
<dbReference type="InterPro" id="IPR029058">
    <property type="entry name" value="AB_hydrolase_fold"/>
</dbReference>
<protein>
    <submittedName>
        <fullName evidence="4">Lysophospholipase L1-like esterase</fullName>
    </submittedName>
</protein>
<evidence type="ECO:0000313" key="4">
    <source>
        <dbReference type="EMBL" id="TWI92393.1"/>
    </source>
</evidence>